<reference evidence="4" key="1">
    <citation type="submission" date="2025-08" db="UniProtKB">
        <authorList>
            <consortium name="Ensembl"/>
        </authorList>
    </citation>
    <scope>IDENTIFICATION</scope>
</reference>
<dbReference type="GO" id="GO:0034634">
    <property type="term" value="F:glutathione transmembrane transporter activity"/>
    <property type="evidence" value="ECO:0007669"/>
    <property type="project" value="TreeGrafter"/>
</dbReference>
<evidence type="ECO:0000256" key="2">
    <source>
        <dbReference type="ARBA" id="ARBA00022840"/>
    </source>
</evidence>
<accession>A0A3B5M8W3</accession>
<feature type="domain" description="ABC transporter" evidence="3">
    <location>
        <begin position="9"/>
        <end position="34"/>
    </location>
</feature>
<keyword evidence="5" id="KW-1185">Reference proteome</keyword>
<dbReference type="GO" id="GO:0005524">
    <property type="term" value="F:ATP binding"/>
    <property type="evidence" value="ECO:0007669"/>
    <property type="project" value="UniProtKB-KW"/>
</dbReference>
<dbReference type="InterPro" id="IPR027417">
    <property type="entry name" value="P-loop_NTPase"/>
</dbReference>
<dbReference type="Gene3D" id="3.40.50.300">
    <property type="entry name" value="P-loop containing nucleotide triphosphate hydrolases"/>
    <property type="match status" value="1"/>
</dbReference>
<organism evidence="4 5">
    <name type="scientific">Xiphophorus couchianus</name>
    <name type="common">Monterrey platyfish</name>
    <dbReference type="NCBI Taxonomy" id="32473"/>
    <lineage>
        <taxon>Eukaryota</taxon>
        <taxon>Metazoa</taxon>
        <taxon>Chordata</taxon>
        <taxon>Craniata</taxon>
        <taxon>Vertebrata</taxon>
        <taxon>Euteleostomi</taxon>
        <taxon>Actinopterygii</taxon>
        <taxon>Neopterygii</taxon>
        <taxon>Teleostei</taxon>
        <taxon>Neoteleostei</taxon>
        <taxon>Acanthomorphata</taxon>
        <taxon>Ovalentaria</taxon>
        <taxon>Atherinomorphae</taxon>
        <taxon>Cyprinodontiformes</taxon>
        <taxon>Poeciliidae</taxon>
        <taxon>Poeciliinae</taxon>
        <taxon>Xiphophorus</taxon>
    </lineage>
</organism>
<evidence type="ECO:0000313" key="5">
    <source>
        <dbReference type="Proteomes" id="UP000261380"/>
    </source>
</evidence>
<dbReference type="GO" id="GO:0008559">
    <property type="term" value="F:ABC-type xenobiotic transporter activity"/>
    <property type="evidence" value="ECO:0007669"/>
    <property type="project" value="TreeGrafter"/>
</dbReference>
<sequence length="103" mass="11916">GESGDDVVGQRQLLCLARAVLRKTKVLVLDEATAAVDMETDNLIQSTIRSQFDDCTVLTIAHRLNTIMDYTRFDAYHLHYFKRLDVYICVFLCNIRNCRLYQP</sequence>
<dbReference type="AlphaFoldDB" id="A0A3B5M8W3"/>
<proteinExistence type="predicted"/>
<reference evidence="4" key="2">
    <citation type="submission" date="2025-09" db="UniProtKB">
        <authorList>
            <consortium name="Ensembl"/>
        </authorList>
    </citation>
    <scope>IDENTIFICATION</scope>
</reference>
<dbReference type="Proteomes" id="UP000261380">
    <property type="component" value="Unplaced"/>
</dbReference>
<keyword evidence="1" id="KW-0547">Nucleotide-binding</keyword>
<dbReference type="InterPro" id="IPR050173">
    <property type="entry name" value="ABC_transporter_C-like"/>
</dbReference>
<dbReference type="InterPro" id="IPR003439">
    <property type="entry name" value="ABC_transporter-like_ATP-bd"/>
</dbReference>
<evidence type="ECO:0000256" key="1">
    <source>
        <dbReference type="ARBA" id="ARBA00022741"/>
    </source>
</evidence>
<dbReference type="GO" id="GO:0016887">
    <property type="term" value="F:ATP hydrolysis activity"/>
    <property type="evidence" value="ECO:0007669"/>
    <property type="project" value="InterPro"/>
</dbReference>
<evidence type="ECO:0000259" key="3">
    <source>
        <dbReference type="Pfam" id="PF00005"/>
    </source>
</evidence>
<dbReference type="Ensembl" id="ENSXCOT00000020224.1">
    <property type="protein sequence ID" value="ENSXCOP00000019977.1"/>
    <property type="gene ID" value="ENSXCOG00000015003.1"/>
</dbReference>
<evidence type="ECO:0000313" key="4">
    <source>
        <dbReference type="Ensembl" id="ENSXCOP00000019977.1"/>
    </source>
</evidence>
<name>A0A3B5M8W3_9TELE</name>
<dbReference type="Pfam" id="PF00005">
    <property type="entry name" value="ABC_tran"/>
    <property type="match status" value="1"/>
</dbReference>
<dbReference type="STRING" id="32473.ENSXCOP00000019977"/>
<dbReference type="PANTHER" id="PTHR24223">
    <property type="entry name" value="ATP-BINDING CASSETTE SUB-FAMILY C"/>
    <property type="match status" value="1"/>
</dbReference>
<keyword evidence="2" id="KW-0067">ATP-binding</keyword>
<protein>
    <recommendedName>
        <fullName evidence="3">ABC transporter domain-containing protein</fullName>
    </recommendedName>
</protein>
<dbReference type="SUPFAM" id="SSF52540">
    <property type="entry name" value="P-loop containing nucleoside triphosphate hydrolases"/>
    <property type="match status" value="1"/>
</dbReference>
<dbReference type="GeneTree" id="ENSGT00940000157145"/>
<dbReference type="PANTHER" id="PTHR24223:SF241">
    <property type="entry name" value="MULTIDRUG RESISTANCE-ASSOCIATED PROTEIN 1"/>
    <property type="match status" value="1"/>
</dbReference>
<dbReference type="GO" id="GO:0016323">
    <property type="term" value="C:basolateral plasma membrane"/>
    <property type="evidence" value="ECO:0007669"/>
    <property type="project" value="TreeGrafter"/>
</dbReference>